<sequence length="766" mass="82539">MPMYVLTLVSLGISALFVLLTASWLVRFRLGNEAVVGVSVQEQAIHLSLGIILVLVLTVNLSLWIPGRLIHLALIATAAMAVPRLWNFRSQGGWRVLYWIACLIVLVVFAGWMTALRVDAEHYWLVETSNHDTLFYYEGARWAAQNAVHADPSVVADKLGLGSCRLGAVYVGNDCPVYRAGTFSMLAQALAYGGGTSANDMLVSASLGVLLLGAGFLPLIIQNSFAEKGRSILWTPVCFVILAIVYFSPTLMAAAINSNVATTFGAVAAGMVLALSLHEDQVWWRRPLMTGFGAAFASHVYGEAAGPAVIVAAIGVIHFALSERSLKGFVRDGAVCASAFFIGANVVIAQLLRSARDVNAIAVGGQWEGMYLHASPWTWLASPFAGMVVNGSPYVTKGMLVNGLALAALVITASLFAKRTRGALLAVLVVGVLLISFVEMRQYAYGEHKVVQMIGTLACVLAAGVAIMSVRRAVTVNRTPWTNASGLVGGLILLLMLFAIWLQLRPSLQVISSWKTLHGLSADFQRDLQVRGADADWVIDDTGTGSVERFQKSHYIAYLIHAGKGHAYLPKLDQEGMRGGYARKVLGNTLARLQRARWLVQLKSFDGVVSPFVYPPQATMQSTEYSVVDLEKTSPALAVSGWGWLSCNAQGCPVASGFEIEALSWARQGEVCALRVSGHPLPTWPKATFKLSAEGAQVIFTREMQWKPEGVLLPLSRGWQRFRFDDAANTPGALWQVTRAAVECRVSSGPTVAGVDHSSAVVGREP</sequence>
<feature type="transmembrane region" description="Helical" evidence="1">
    <location>
        <begin position="98"/>
        <end position="116"/>
    </location>
</feature>
<feature type="transmembrane region" description="Helical" evidence="1">
    <location>
        <begin position="298"/>
        <end position="321"/>
    </location>
</feature>
<organism evidence="2 3">
    <name type="scientific">Xanthomonas bonasiae</name>
    <dbReference type="NCBI Taxonomy" id="2810351"/>
    <lineage>
        <taxon>Bacteria</taxon>
        <taxon>Pseudomonadati</taxon>
        <taxon>Pseudomonadota</taxon>
        <taxon>Gammaproteobacteria</taxon>
        <taxon>Lysobacterales</taxon>
        <taxon>Lysobacteraceae</taxon>
        <taxon>Xanthomonas</taxon>
    </lineage>
</organism>
<proteinExistence type="predicted"/>
<comment type="caution">
    <text evidence="2">The sequence shown here is derived from an EMBL/GenBank/DDBJ whole genome shotgun (WGS) entry which is preliminary data.</text>
</comment>
<keyword evidence="1" id="KW-0812">Transmembrane</keyword>
<feature type="transmembrane region" description="Helical" evidence="1">
    <location>
        <begin position="233"/>
        <end position="253"/>
    </location>
</feature>
<feature type="transmembrane region" description="Helical" evidence="1">
    <location>
        <begin position="260"/>
        <end position="278"/>
    </location>
</feature>
<reference evidence="2 3" key="1">
    <citation type="submission" date="2021-02" db="EMBL/GenBank/DDBJ databases">
        <title>Taxonomically Unique Crown Gall-Associated Xanthomonas Stains Have Deficiency in Virulence Repertories.</title>
        <authorList>
            <person name="Mafakheri H."/>
            <person name="Taghavi S.M."/>
            <person name="Dimkic I."/>
            <person name="Nemanja K."/>
            <person name="Osdaghi E."/>
        </authorList>
    </citation>
    <scope>NUCLEOTIDE SEQUENCE [LARGE SCALE GENOMIC DNA]</scope>
    <source>
        <strain evidence="2 3">FX4</strain>
    </source>
</reference>
<feature type="transmembrane region" description="Helical" evidence="1">
    <location>
        <begin position="201"/>
        <end position="221"/>
    </location>
</feature>
<gene>
    <name evidence="2" type="ORF">JR064_14185</name>
</gene>
<evidence type="ECO:0000313" key="2">
    <source>
        <dbReference type="EMBL" id="MBN6103311.1"/>
    </source>
</evidence>
<protein>
    <recommendedName>
        <fullName evidence="4">Glycosyltransferase RgtA/B/C/D-like domain-containing protein</fullName>
    </recommendedName>
</protein>
<evidence type="ECO:0000313" key="3">
    <source>
        <dbReference type="Proteomes" id="UP000695802"/>
    </source>
</evidence>
<feature type="transmembrane region" description="Helical" evidence="1">
    <location>
        <begin position="69"/>
        <end position="86"/>
    </location>
</feature>
<feature type="transmembrane region" description="Helical" evidence="1">
    <location>
        <begin position="482"/>
        <end position="502"/>
    </location>
</feature>
<name>A0ABS3B483_9XANT</name>
<feature type="transmembrane region" description="Helical" evidence="1">
    <location>
        <begin position="399"/>
        <end position="417"/>
    </location>
</feature>
<feature type="transmembrane region" description="Helical" evidence="1">
    <location>
        <begin position="333"/>
        <end position="352"/>
    </location>
</feature>
<dbReference type="RefSeq" id="WP_206230145.1">
    <property type="nucleotide sequence ID" value="NZ_JAFIWB010000016.1"/>
</dbReference>
<feature type="transmembrane region" description="Helical" evidence="1">
    <location>
        <begin position="44"/>
        <end position="62"/>
    </location>
</feature>
<evidence type="ECO:0008006" key="4">
    <source>
        <dbReference type="Google" id="ProtNLM"/>
    </source>
</evidence>
<dbReference type="Proteomes" id="UP000695802">
    <property type="component" value="Unassembled WGS sequence"/>
</dbReference>
<dbReference type="EMBL" id="JAFIWB010000016">
    <property type="protein sequence ID" value="MBN6103311.1"/>
    <property type="molecule type" value="Genomic_DNA"/>
</dbReference>
<evidence type="ECO:0000256" key="1">
    <source>
        <dbReference type="SAM" id="Phobius"/>
    </source>
</evidence>
<feature type="transmembrane region" description="Helical" evidence="1">
    <location>
        <begin position="450"/>
        <end position="470"/>
    </location>
</feature>
<feature type="transmembrane region" description="Helical" evidence="1">
    <location>
        <begin position="424"/>
        <end position="444"/>
    </location>
</feature>
<keyword evidence="3" id="KW-1185">Reference proteome</keyword>
<accession>A0ABS3B483</accession>
<keyword evidence="1" id="KW-1133">Transmembrane helix</keyword>
<keyword evidence="1" id="KW-0472">Membrane</keyword>